<gene>
    <name evidence="1" type="ORF">PV09_08272</name>
</gene>
<organism evidence="1 2">
    <name type="scientific">Verruconis gallopava</name>
    <dbReference type="NCBI Taxonomy" id="253628"/>
    <lineage>
        <taxon>Eukaryota</taxon>
        <taxon>Fungi</taxon>
        <taxon>Dikarya</taxon>
        <taxon>Ascomycota</taxon>
        <taxon>Pezizomycotina</taxon>
        <taxon>Dothideomycetes</taxon>
        <taxon>Pleosporomycetidae</taxon>
        <taxon>Venturiales</taxon>
        <taxon>Sympoventuriaceae</taxon>
        <taxon>Verruconis</taxon>
    </lineage>
</organism>
<dbReference type="PANTHER" id="PTHR47345:SF1">
    <property type="entry name" value="CUT9-INTERACTING PROTEIN SCN1"/>
    <property type="match status" value="1"/>
</dbReference>
<reference evidence="1 2" key="1">
    <citation type="submission" date="2015-01" db="EMBL/GenBank/DDBJ databases">
        <title>The Genome Sequence of Ochroconis gallopava CBS43764.</title>
        <authorList>
            <consortium name="The Broad Institute Genomics Platform"/>
            <person name="Cuomo C."/>
            <person name="de Hoog S."/>
            <person name="Gorbushina A."/>
            <person name="Stielow B."/>
            <person name="Teixiera M."/>
            <person name="Abouelleil A."/>
            <person name="Chapman S.B."/>
            <person name="Priest M."/>
            <person name="Young S.K."/>
            <person name="Wortman J."/>
            <person name="Nusbaum C."/>
            <person name="Birren B."/>
        </authorList>
    </citation>
    <scope>NUCLEOTIDE SEQUENCE [LARGE SCALE GENOMIC DNA]</scope>
    <source>
        <strain evidence="1 2">CBS 43764</strain>
    </source>
</reference>
<proteinExistence type="predicted"/>
<accession>A0A0D1XCY4</accession>
<dbReference type="GO" id="GO:0016788">
    <property type="term" value="F:hydrolase activity, acting on ester bonds"/>
    <property type="evidence" value="ECO:0007669"/>
    <property type="project" value="InterPro"/>
</dbReference>
<dbReference type="SUPFAM" id="SSF51556">
    <property type="entry name" value="Metallo-dependent hydrolases"/>
    <property type="match status" value="1"/>
</dbReference>
<dbReference type="InterPro" id="IPR053044">
    <property type="entry name" value="Metallo-hydrolase/TatD-type"/>
</dbReference>
<dbReference type="Gene3D" id="3.20.20.140">
    <property type="entry name" value="Metal-dependent hydrolases"/>
    <property type="match status" value="1"/>
</dbReference>
<keyword evidence="2" id="KW-1185">Reference proteome</keyword>
<dbReference type="InterPro" id="IPR032466">
    <property type="entry name" value="Metal_Hydrolase"/>
</dbReference>
<dbReference type="GeneID" id="27316245"/>
<evidence type="ECO:0000313" key="1">
    <source>
        <dbReference type="EMBL" id="KIW00086.1"/>
    </source>
</evidence>
<protein>
    <recommendedName>
        <fullName evidence="3">Metallo-dependent hydrolase</fullName>
    </recommendedName>
</protein>
<dbReference type="Proteomes" id="UP000053259">
    <property type="component" value="Unassembled WGS sequence"/>
</dbReference>
<dbReference type="AlphaFoldDB" id="A0A0D1XCY4"/>
<name>A0A0D1XCY4_9PEZI</name>
<dbReference type="PANTHER" id="PTHR47345">
    <property type="entry name" value="CUT9-INTERACTING PROTEIN SCN1"/>
    <property type="match status" value="1"/>
</dbReference>
<dbReference type="Pfam" id="PF01026">
    <property type="entry name" value="TatD_DNase"/>
    <property type="match status" value="1"/>
</dbReference>
<dbReference type="InterPro" id="IPR001130">
    <property type="entry name" value="TatD-like"/>
</dbReference>
<dbReference type="VEuPathDB" id="FungiDB:PV09_08272"/>
<dbReference type="InParanoid" id="A0A0D1XCY4"/>
<evidence type="ECO:0000313" key="2">
    <source>
        <dbReference type="Proteomes" id="UP000053259"/>
    </source>
</evidence>
<dbReference type="FunCoup" id="A0A0D1XCY4">
    <property type="interactions" value="52"/>
</dbReference>
<dbReference type="OrthoDB" id="413993at2759"/>
<sequence length="387" mass="44150">MTNQDKAFPWALGVFDAHCHPTDTMSNISCITSMKTRVLTVMATRAEDQSLVSSVADIFGLKVSQSPLQDQWIEAPKVIPSFGWHPWFSYQLFDELEYDGANALNDEQRILHFQRILVPSSEDTEFLLNLPNPRPLSRFLEETRKLLARYPLALIGEVGLDKSFRIPVFRSTGLESTKDSSFTVDGHPRRQWSPYRVSMAHQRKLLKAQLQIAGEMRRAASIHGSQCHGMLFETLCEMWEGYEREVLSSRDRKKLKSAAQHNADAHGPIDDETKPYPPRICLHSFSGPVDQVKQYLNVSVPVEIFFSFSEVINFSKGNSKAAEVIKMLPDDKILVESDLHMAGTNMDECLEAIVRRICEIKGWELKYGVQRLGRNWKKFIFGSEILE</sequence>
<dbReference type="EMBL" id="KN847567">
    <property type="protein sequence ID" value="KIW00086.1"/>
    <property type="molecule type" value="Genomic_DNA"/>
</dbReference>
<evidence type="ECO:0008006" key="3">
    <source>
        <dbReference type="Google" id="ProtNLM"/>
    </source>
</evidence>
<dbReference type="HOGENOM" id="CLU_031506_3_0_1"/>
<dbReference type="RefSeq" id="XP_016209955.1">
    <property type="nucleotide sequence ID" value="XM_016362138.1"/>
</dbReference>